<dbReference type="SUPFAM" id="SSF50939">
    <property type="entry name" value="Sialidases"/>
    <property type="match status" value="1"/>
</dbReference>
<dbReference type="Proteomes" id="UP001218638">
    <property type="component" value="Chromosome"/>
</dbReference>
<proteinExistence type="predicted"/>
<reference evidence="2" key="1">
    <citation type="submission" date="2023-03" db="EMBL/GenBank/DDBJ databases">
        <title>Lomoglobus Profundus gen. nov., sp. nov., a novel member of the phylum Verrucomicrobia, isolated from deep-marine sediment of South China Sea.</title>
        <authorList>
            <person name="Ahmad T."/>
            <person name="Ishaq S.E."/>
            <person name="Wang F."/>
        </authorList>
    </citation>
    <scope>NUCLEOTIDE SEQUENCE</scope>
    <source>
        <strain evidence="2">LMO-M01</strain>
    </source>
</reference>
<keyword evidence="3" id="KW-1185">Reference proteome</keyword>
<dbReference type="EMBL" id="CP119075">
    <property type="protein sequence ID" value="WED66948.1"/>
    <property type="molecule type" value="Genomic_DNA"/>
</dbReference>
<organism evidence="2 3">
    <name type="scientific">Synoicihabitans lomoniglobus</name>
    <dbReference type="NCBI Taxonomy" id="2909285"/>
    <lineage>
        <taxon>Bacteria</taxon>
        <taxon>Pseudomonadati</taxon>
        <taxon>Verrucomicrobiota</taxon>
        <taxon>Opitutia</taxon>
        <taxon>Opitutales</taxon>
        <taxon>Opitutaceae</taxon>
        <taxon>Synoicihabitans</taxon>
    </lineage>
</organism>
<evidence type="ECO:0000256" key="1">
    <source>
        <dbReference type="SAM" id="SignalP"/>
    </source>
</evidence>
<feature type="signal peptide" evidence="1">
    <location>
        <begin position="1"/>
        <end position="29"/>
    </location>
</feature>
<dbReference type="AlphaFoldDB" id="A0AAF0CRZ2"/>
<feature type="chain" id="PRO_5042004356" description="Photosynthesis system II assembly factor Ycf48/Hcf136-like domain-containing protein" evidence="1">
    <location>
        <begin position="30"/>
        <end position="639"/>
    </location>
</feature>
<dbReference type="KEGG" id="slom:PXH66_08810"/>
<sequence>MIASNRSIRRLQYFAAALFALATTCSATGATNFSIRHQVSGGATLWGLVEGPDGLVAVGTGGRLLTSEDGKNWQSRETETDAWLTAVTFANGRYVVVGESGVILLSDDLITWRLVADVPTEERLNNIRFGGGRWVAVGERGTIIWSDDAVIWRQSSRLTSKWLRALATSEAVDVDGTRHRIWVTGGQADVRLHSFDGIEWIKDTFSGNGGKDVEAFTPIYSGFGTTSQSEGTFRVHSHEFGAVGSDGFIASYHVISSLDPSGDDPNGIYHGFYFHSLSGSTDDEFKDIDWRAIVRGNGRHFVVGTAGTVLSAPQIYSRSEWTRHHNLPDTTFTAAGFGLDSFFIVGANETIVQSSPSFRGQLANLSARGRIVGAHGSLVAGFVLGGAEETTLLLRGVGPQLTDFGITAPLPAPRIRLQDASTTTLQTNNGWRFSQHLSLATSQTGAFPLPDGSDDSAMLATLAPGAYTLTTNDESGDEGVTLSEIYHVPDREGVFPAAHPINLSTRGRVGAGEDVLVGGFVVEGASAIRVLVRAVGPGLAQFNVGNPLADPTITVQSADGTLIGTNDNWESQAHPGDQTTILNEILETSRVVGAFPLDAHSTDAALLLWLSPGTYTATVSGNPTTSSGGEALFEIYELP</sequence>
<name>A0AAF0CRZ2_9BACT</name>
<keyword evidence="1" id="KW-0732">Signal</keyword>
<evidence type="ECO:0000313" key="3">
    <source>
        <dbReference type="Proteomes" id="UP001218638"/>
    </source>
</evidence>
<evidence type="ECO:0000313" key="2">
    <source>
        <dbReference type="EMBL" id="WED66948.1"/>
    </source>
</evidence>
<gene>
    <name evidence="2" type="ORF">PXH66_08810</name>
</gene>
<protein>
    <recommendedName>
        <fullName evidence="4">Photosynthesis system II assembly factor Ycf48/Hcf136-like domain-containing protein</fullName>
    </recommendedName>
</protein>
<evidence type="ECO:0008006" key="4">
    <source>
        <dbReference type="Google" id="ProtNLM"/>
    </source>
</evidence>
<dbReference type="RefSeq" id="WP_330927579.1">
    <property type="nucleotide sequence ID" value="NZ_CP119075.1"/>
</dbReference>
<dbReference type="InterPro" id="IPR036278">
    <property type="entry name" value="Sialidase_sf"/>
</dbReference>
<accession>A0AAF0CRZ2</accession>